<dbReference type="GO" id="GO:0030479">
    <property type="term" value="C:actin cortical patch"/>
    <property type="evidence" value="ECO:0007669"/>
    <property type="project" value="TreeGrafter"/>
</dbReference>
<dbReference type="InterPro" id="IPR046982">
    <property type="entry name" value="BIN3/RVS161-like"/>
</dbReference>
<gene>
    <name evidence="2" type="ORF">OGATHE_002430</name>
</gene>
<dbReference type="AlphaFoldDB" id="A0A9P8T7W3"/>
<dbReference type="InterPro" id="IPR027267">
    <property type="entry name" value="AH/BAR_dom_sf"/>
</dbReference>
<dbReference type="PANTHER" id="PTHR47174">
    <property type="entry name" value="BRIDGING INTEGRATOR 3"/>
    <property type="match status" value="1"/>
</dbReference>
<name>A0A9P8T7W3_9ASCO</name>
<dbReference type="GO" id="GO:0097320">
    <property type="term" value="P:plasma membrane tubulation"/>
    <property type="evidence" value="ECO:0007669"/>
    <property type="project" value="TreeGrafter"/>
</dbReference>
<sequence>MSLKGARKALYRGPHQLIGRKSADDQQIRDWEHDLQSAIAGLEFLIVQERKWCRCLGSILDNLLGSMDTFEKLHSPFDKKDIKVDPELVSDQNEEFSNVTVNEIRQAKRLFRIIYDQVTQRVEVSKDRFVDQCEEMKEYIRSSLKLITKRNHKKIDYDMYHNSVEKILKTSNFNDKEKAKLETTKSHMYDTRTVFLDLDAKVKLMIPQVLETLSEFLHKLTMKFYYQSRDIFRFLTRNMNKFVQLQGVVVHGQEIEYTNILNNWKERIEQAQHKLNSLDLLNDYKSYQEKTFLDKTGQQMNHLTGHVVGSAMGFTSSLYTKTLNPHQKLNLRTFNIENPVRPASRDGMFATATDPLSYIINETIVAEEDADEEETQSWLKPLSLEKRPEETPSASPSTLESVPATPVTPSTAFSSPLIEQGSETAKYLSVSVEAIKTRLRDTATHPEIAAAPVTARKDHQLDQSMLLELAKAKSSLAAVLIKQRGIIRAL</sequence>
<evidence type="ECO:0000313" key="3">
    <source>
        <dbReference type="Proteomes" id="UP000788993"/>
    </source>
</evidence>
<keyword evidence="3" id="KW-1185">Reference proteome</keyword>
<dbReference type="Proteomes" id="UP000788993">
    <property type="component" value="Unassembled WGS sequence"/>
</dbReference>
<evidence type="ECO:0000256" key="1">
    <source>
        <dbReference type="SAM" id="MobiDB-lite"/>
    </source>
</evidence>
<dbReference type="GO" id="GO:0006897">
    <property type="term" value="P:endocytosis"/>
    <property type="evidence" value="ECO:0007669"/>
    <property type="project" value="InterPro"/>
</dbReference>
<evidence type="ECO:0008006" key="4">
    <source>
        <dbReference type="Google" id="ProtNLM"/>
    </source>
</evidence>
<dbReference type="Gene3D" id="1.20.1270.60">
    <property type="entry name" value="Arfaptin homology (AH) domain/BAR domain"/>
    <property type="match status" value="1"/>
</dbReference>
<dbReference type="PANTHER" id="PTHR47174:SF1">
    <property type="entry name" value="REDUCED VIABILITY UPON STARVATION PROTEIN 167"/>
    <property type="match status" value="1"/>
</dbReference>
<evidence type="ECO:0000313" key="2">
    <source>
        <dbReference type="EMBL" id="KAH3669618.1"/>
    </source>
</evidence>
<protein>
    <recommendedName>
        <fullName evidence="4">BAR domain-containing protein</fullName>
    </recommendedName>
</protein>
<proteinExistence type="predicted"/>
<reference evidence="2" key="1">
    <citation type="journal article" date="2021" name="Open Biol.">
        <title>Shared evolutionary footprints suggest mitochondrial oxidative damage underlies multiple complex I losses in fungi.</title>
        <authorList>
            <person name="Schikora-Tamarit M.A."/>
            <person name="Marcet-Houben M."/>
            <person name="Nosek J."/>
            <person name="Gabaldon T."/>
        </authorList>
    </citation>
    <scope>NUCLEOTIDE SEQUENCE</scope>
    <source>
        <strain evidence="2">NCAIM Y.01608</strain>
    </source>
</reference>
<feature type="region of interest" description="Disordered" evidence="1">
    <location>
        <begin position="367"/>
        <end position="416"/>
    </location>
</feature>
<dbReference type="GO" id="GO:0008289">
    <property type="term" value="F:lipid binding"/>
    <property type="evidence" value="ECO:0007669"/>
    <property type="project" value="TreeGrafter"/>
</dbReference>
<dbReference type="SUPFAM" id="SSF103657">
    <property type="entry name" value="BAR/IMD domain-like"/>
    <property type="match status" value="1"/>
</dbReference>
<dbReference type="GO" id="GO:0043332">
    <property type="term" value="C:mating projection tip"/>
    <property type="evidence" value="ECO:0007669"/>
    <property type="project" value="TreeGrafter"/>
</dbReference>
<dbReference type="GO" id="GO:0051666">
    <property type="term" value="P:actin cortical patch localization"/>
    <property type="evidence" value="ECO:0007669"/>
    <property type="project" value="InterPro"/>
</dbReference>
<accession>A0A9P8T7W3</accession>
<organism evidence="2 3">
    <name type="scientific">Ogataea polymorpha</name>
    <dbReference type="NCBI Taxonomy" id="460523"/>
    <lineage>
        <taxon>Eukaryota</taxon>
        <taxon>Fungi</taxon>
        <taxon>Dikarya</taxon>
        <taxon>Ascomycota</taxon>
        <taxon>Saccharomycotina</taxon>
        <taxon>Pichiomycetes</taxon>
        <taxon>Pichiales</taxon>
        <taxon>Pichiaceae</taxon>
        <taxon>Ogataea</taxon>
    </lineage>
</organism>
<dbReference type="GO" id="GO:0031097">
    <property type="term" value="C:medial cortex"/>
    <property type="evidence" value="ECO:0007669"/>
    <property type="project" value="TreeGrafter"/>
</dbReference>
<dbReference type="GO" id="GO:1990528">
    <property type="term" value="C:Rvs161p-Rvs167p complex"/>
    <property type="evidence" value="ECO:0007669"/>
    <property type="project" value="TreeGrafter"/>
</dbReference>
<comment type="caution">
    <text evidence="2">The sequence shown here is derived from an EMBL/GenBank/DDBJ whole genome shotgun (WGS) entry which is preliminary data.</text>
</comment>
<reference evidence="2" key="2">
    <citation type="submission" date="2021-01" db="EMBL/GenBank/DDBJ databases">
        <authorList>
            <person name="Schikora-Tamarit M.A."/>
        </authorList>
    </citation>
    <scope>NUCLEOTIDE SEQUENCE</scope>
    <source>
        <strain evidence="2">NCAIM Y.01608</strain>
    </source>
</reference>
<dbReference type="EMBL" id="JAEUBD010000983">
    <property type="protein sequence ID" value="KAH3669618.1"/>
    <property type="molecule type" value="Genomic_DNA"/>
</dbReference>